<organism evidence="8 9">
    <name type="scientific">Cupriavidus taiwanensis</name>
    <dbReference type="NCBI Taxonomy" id="164546"/>
    <lineage>
        <taxon>Bacteria</taxon>
        <taxon>Pseudomonadati</taxon>
        <taxon>Pseudomonadota</taxon>
        <taxon>Betaproteobacteria</taxon>
        <taxon>Burkholderiales</taxon>
        <taxon>Burkholderiaceae</taxon>
        <taxon>Cupriavidus</taxon>
    </lineage>
</organism>
<feature type="domain" description="Major facilitator superfamily (MFS) profile" evidence="7">
    <location>
        <begin position="23"/>
        <end position="428"/>
    </location>
</feature>
<feature type="transmembrane region" description="Helical" evidence="6">
    <location>
        <begin position="338"/>
        <end position="358"/>
    </location>
</feature>
<evidence type="ECO:0000313" key="9">
    <source>
        <dbReference type="Proteomes" id="UP000256297"/>
    </source>
</evidence>
<feature type="transmembrane region" description="Helical" evidence="6">
    <location>
        <begin position="249"/>
        <end position="270"/>
    </location>
</feature>
<name>A0A375CQU2_9BURK</name>
<dbReference type="Proteomes" id="UP000256297">
    <property type="component" value="Unassembled WGS sequence"/>
</dbReference>
<dbReference type="AlphaFoldDB" id="A0A375CQU2"/>
<comment type="caution">
    <text evidence="8">The sequence shown here is derived from an EMBL/GenBank/DDBJ whole genome shotgun (WGS) entry which is preliminary data.</text>
</comment>
<feature type="transmembrane region" description="Helical" evidence="6">
    <location>
        <begin position="181"/>
        <end position="203"/>
    </location>
</feature>
<dbReference type="InterPro" id="IPR020846">
    <property type="entry name" value="MFS_dom"/>
</dbReference>
<dbReference type="Pfam" id="PF07690">
    <property type="entry name" value="MFS_1"/>
    <property type="match status" value="1"/>
</dbReference>
<evidence type="ECO:0000256" key="6">
    <source>
        <dbReference type="SAM" id="Phobius"/>
    </source>
</evidence>
<feature type="transmembrane region" description="Helical" evidence="6">
    <location>
        <begin position="147"/>
        <end position="169"/>
    </location>
</feature>
<feature type="transmembrane region" description="Helical" evidence="6">
    <location>
        <begin position="58"/>
        <end position="77"/>
    </location>
</feature>
<dbReference type="FunFam" id="1.20.1250.20:FF:000018">
    <property type="entry name" value="MFS transporter permease"/>
    <property type="match status" value="1"/>
</dbReference>
<comment type="subcellular location">
    <subcellularLocation>
        <location evidence="1">Membrane</location>
        <topology evidence="1">Multi-pass membrane protein</topology>
    </subcellularLocation>
</comment>
<evidence type="ECO:0000256" key="2">
    <source>
        <dbReference type="ARBA" id="ARBA00022448"/>
    </source>
</evidence>
<keyword evidence="3 6" id="KW-0812">Transmembrane</keyword>
<dbReference type="EMBL" id="OFSP01000078">
    <property type="protein sequence ID" value="SOY77528.1"/>
    <property type="molecule type" value="Genomic_DNA"/>
</dbReference>
<proteinExistence type="predicted"/>
<evidence type="ECO:0000259" key="7">
    <source>
        <dbReference type="PROSITE" id="PS50850"/>
    </source>
</evidence>
<dbReference type="InterPro" id="IPR036259">
    <property type="entry name" value="MFS_trans_sf"/>
</dbReference>
<feature type="transmembrane region" description="Helical" evidence="6">
    <location>
        <begin position="89"/>
        <end position="108"/>
    </location>
</feature>
<feature type="transmembrane region" description="Helical" evidence="6">
    <location>
        <begin position="370"/>
        <end position="392"/>
    </location>
</feature>
<dbReference type="Gene3D" id="1.20.1250.20">
    <property type="entry name" value="MFS general substrate transporter like domains"/>
    <property type="match status" value="2"/>
</dbReference>
<feature type="transmembrane region" description="Helical" evidence="6">
    <location>
        <begin position="404"/>
        <end position="423"/>
    </location>
</feature>
<feature type="transmembrane region" description="Helical" evidence="6">
    <location>
        <begin position="20"/>
        <end position="38"/>
    </location>
</feature>
<feature type="transmembrane region" description="Helical" evidence="6">
    <location>
        <begin position="114"/>
        <end position="135"/>
    </location>
</feature>
<evidence type="ECO:0000256" key="5">
    <source>
        <dbReference type="ARBA" id="ARBA00023136"/>
    </source>
</evidence>
<evidence type="ECO:0000256" key="1">
    <source>
        <dbReference type="ARBA" id="ARBA00004141"/>
    </source>
</evidence>
<dbReference type="GO" id="GO:0022857">
    <property type="term" value="F:transmembrane transporter activity"/>
    <property type="evidence" value="ECO:0007669"/>
    <property type="project" value="InterPro"/>
</dbReference>
<keyword evidence="5 6" id="KW-0472">Membrane</keyword>
<dbReference type="PANTHER" id="PTHR43791:SF36">
    <property type="entry name" value="TRANSPORTER, PUTATIVE (AFU_ORTHOLOGUE AFUA_6G08340)-RELATED"/>
    <property type="match status" value="1"/>
</dbReference>
<keyword evidence="4 6" id="KW-1133">Transmembrane helix</keyword>
<protein>
    <submittedName>
        <fullName evidence="8">Tartrate transporter</fullName>
    </submittedName>
</protein>
<reference evidence="9" key="1">
    <citation type="submission" date="2018-01" db="EMBL/GenBank/DDBJ databases">
        <authorList>
            <person name="Gaut B.S."/>
            <person name="Morton B.R."/>
            <person name="Clegg M.T."/>
            <person name="Duvall M.R."/>
        </authorList>
    </citation>
    <scope>NUCLEOTIDE SEQUENCE [LARGE SCALE GENOMIC DNA]</scope>
</reference>
<feature type="transmembrane region" description="Helical" evidence="6">
    <location>
        <begin position="314"/>
        <end position="332"/>
    </location>
</feature>
<evidence type="ECO:0000256" key="3">
    <source>
        <dbReference type="ARBA" id="ARBA00022692"/>
    </source>
</evidence>
<accession>A0A375CQU2</accession>
<keyword evidence="2" id="KW-0813">Transport</keyword>
<dbReference type="PANTHER" id="PTHR43791">
    <property type="entry name" value="PERMEASE-RELATED"/>
    <property type="match status" value="1"/>
</dbReference>
<dbReference type="InterPro" id="IPR011701">
    <property type="entry name" value="MFS"/>
</dbReference>
<dbReference type="CDD" id="cd17319">
    <property type="entry name" value="MFS_ExuT_GudP_like"/>
    <property type="match status" value="1"/>
</dbReference>
<feature type="transmembrane region" description="Helical" evidence="6">
    <location>
        <begin position="282"/>
        <end position="302"/>
    </location>
</feature>
<evidence type="ECO:0000256" key="4">
    <source>
        <dbReference type="ARBA" id="ARBA00022989"/>
    </source>
</evidence>
<dbReference type="GO" id="GO:0016020">
    <property type="term" value="C:membrane"/>
    <property type="evidence" value="ECO:0007669"/>
    <property type="project" value="UniProtKB-SubCell"/>
</dbReference>
<gene>
    <name evidence="8" type="primary">ttuB</name>
    <name evidence="8" type="ORF">CBM2589_U10045</name>
</gene>
<dbReference type="SUPFAM" id="SSF103473">
    <property type="entry name" value="MFS general substrate transporter"/>
    <property type="match status" value="1"/>
</dbReference>
<dbReference type="PROSITE" id="PS50850">
    <property type="entry name" value="MFS"/>
    <property type="match status" value="1"/>
</dbReference>
<dbReference type="RefSeq" id="WP_116342795.1">
    <property type="nucleotide sequence ID" value="NZ_OFSP01000078.1"/>
</dbReference>
<evidence type="ECO:0000313" key="8">
    <source>
        <dbReference type="EMBL" id="SOY77528.1"/>
    </source>
</evidence>
<sequence length="453" mass="48901">MAPNELHAHVNPDEVIRKCARRIVPLALFGFFLCYLDRSNVGMASLTMNADLGITPAMYGWGVGLFFWGYCLFEVPSNIALARFGARVWIARIMVMWGAASLAMAWVWSPESYYVLRFLLGVAEAGFVPGIIYYFRLWFPERYNNRMIGLFLLANPLSALIGNPLSGLLLQLDGVLDMKGWQWLFIIESVPTILFGLVIFMLLPSSPGGVKWLATAEKEWLENELERERMARQGIKSESVAGVLFSGRIWVLSSIYLGIVVGIYGVGFFLPQIVKEFGLSTASVGFVSAIPSAFGAVAMVLWSRHSDKTGERAGHTAIGCAMTMVGLTLAAYAPTPTISMVGLTLTSMGTLAGMVTFWSMPNALISGGQAAAAFGLINTIGSFGGVVGPNIMGFLRDSTGDFRSGLLGLAACQIVGIAVALYFRKAVNAARAAQARTSTFSMPQEGFGTRGGE</sequence>